<dbReference type="Gene3D" id="1.10.400.20">
    <property type="entry name" value="putative tagatose 6-phosphate kinase domain like"/>
    <property type="match status" value="1"/>
</dbReference>
<accession>A0ABT7SIK3</accession>
<dbReference type="Gene3D" id="3.20.20.70">
    <property type="entry name" value="Aldolase class I"/>
    <property type="match status" value="1"/>
</dbReference>
<comment type="caution">
    <text evidence="2">The sequence shown here is derived from an EMBL/GenBank/DDBJ whole genome shotgun (WGS) entry which is preliminary data.</text>
</comment>
<dbReference type="EC" id="4.1.2.40" evidence="2"/>
<dbReference type="EMBL" id="JAUCGQ010000002">
    <property type="protein sequence ID" value="MDM7856010.1"/>
    <property type="molecule type" value="Genomic_DNA"/>
</dbReference>
<dbReference type="PANTHER" id="PTHR32502:SF2">
    <property type="entry name" value="D-TAGATOSE-1,6-BISPHOSPHATE ALDOLASE SUBUNIT KBAZ"/>
    <property type="match status" value="1"/>
</dbReference>
<dbReference type="InterPro" id="IPR050303">
    <property type="entry name" value="GatZ_KbaZ_carbometab"/>
</dbReference>
<dbReference type="Pfam" id="PF08013">
    <property type="entry name" value="GatZ_KbaZ-like"/>
    <property type="match status" value="1"/>
</dbReference>
<dbReference type="InterPro" id="IPR012062">
    <property type="entry name" value="GatZ/KbaZ-like"/>
</dbReference>
<sequence length="432" mass="47478">MSDRFGAVLDQHLAGQPVGVTSVCSAHPLVLRAAAEEAAVNGSVLLVEATSNQVDQFGGYTGMRPSGFRDLVRSITDRAGLPGEQVVLGGDHLGPNTWRALPAEEAMRRSEDLVAAYVEAGYTKIHLDCTYPCATDTTPLTDEVVAERAARLAVVAEAAAERTFGRSDLRYVIGTEVPVPGGAHEVIDRLTPTSPDAARATLEAHERAFAAVGAREAWDRVAALVVQPGVEFDAVQVVDYDRTRTAALSQVLEGRDLVFEAHSTDYQTVERLTALVEDHWAVLKVGPGVTFALREALFGLAAIEAELFPESQRSALPEVVDAVMVDEPRWWKGYYEGDEDEQRIARRYSYSDRLRYYWPNPRVNDAVARLVRNLRSRPAPLPLLSAHLPTQYERVRDGRLTTDPEALALDHVRDVLRAYDLACNPLSQRNKS</sequence>
<evidence type="ECO:0000313" key="2">
    <source>
        <dbReference type="EMBL" id="MDM7856010.1"/>
    </source>
</evidence>
<organism evidence="2 3">
    <name type="scientific">Cellulomonas alba</name>
    <dbReference type="NCBI Taxonomy" id="3053467"/>
    <lineage>
        <taxon>Bacteria</taxon>
        <taxon>Bacillati</taxon>
        <taxon>Actinomycetota</taxon>
        <taxon>Actinomycetes</taxon>
        <taxon>Micrococcales</taxon>
        <taxon>Cellulomonadaceae</taxon>
        <taxon>Cellulomonas</taxon>
    </lineage>
</organism>
<dbReference type="RefSeq" id="WP_289456083.1">
    <property type="nucleotide sequence ID" value="NZ_JAUCGQ010000002.1"/>
</dbReference>
<proteinExistence type="predicted"/>
<name>A0ABT7SIK3_9CELL</name>
<protein>
    <submittedName>
        <fullName evidence="2">D-tagatose-bisphosphate aldolase, class II, non-catalytic subunit</fullName>
        <ecNumber evidence="2">4.1.2.40</ecNumber>
    </submittedName>
</protein>
<gene>
    <name evidence="2" type="ORF">QRT04_13820</name>
</gene>
<evidence type="ECO:0000313" key="3">
    <source>
        <dbReference type="Proteomes" id="UP001529338"/>
    </source>
</evidence>
<keyword evidence="3" id="KW-1185">Reference proteome</keyword>
<dbReference type="SUPFAM" id="SSF51569">
    <property type="entry name" value="Aldolase"/>
    <property type="match status" value="1"/>
</dbReference>
<dbReference type="InterPro" id="IPR013785">
    <property type="entry name" value="Aldolase_TIM"/>
</dbReference>
<dbReference type="NCBIfam" id="TIGR02810">
    <property type="entry name" value="agaZ_gatZ"/>
    <property type="match status" value="1"/>
</dbReference>
<evidence type="ECO:0000256" key="1">
    <source>
        <dbReference type="ARBA" id="ARBA00005007"/>
    </source>
</evidence>
<dbReference type="GO" id="GO:0009025">
    <property type="term" value="F:tagatose-bisphosphate aldolase activity"/>
    <property type="evidence" value="ECO:0007669"/>
    <property type="project" value="UniProtKB-EC"/>
</dbReference>
<dbReference type="PIRSF" id="PIRSF009264">
    <property type="entry name" value="TagBP_ald_AgaZ"/>
    <property type="match status" value="1"/>
</dbReference>
<dbReference type="PANTHER" id="PTHR32502">
    <property type="entry name" value="N-ACETYLGALACTOSAMINE PERMEASE II COMPONENT-RELATED"/>
    <property type="match status" value="1"/>
</dbReference>
<reference evidence="2 3" key="1">
    <citation type="submission" date="2023-06" db="EMBL/GenBank/DDBJ databases">
        <title>Cellulomonas sp. MW4 Whole genome sequence.</title>
        <authorList>
            <person name="Park S."/>
        </authorList>
    </citation>
    <scope>NUCLEOTIDE SEQUENCE [LARGE SCALE GENOMIC DNA]</scope>
    <source>
        <strain evidence="2 3">MW4</strain>
    </source>
</reference>
<dbReference type="Proteomes" id="UP001529338">
    <property type="component" value="Unassembled WGS sequence"/>
</dbReference>
<comment type="pathway">
    <text evidence="1">Carbohydrate metabolism.</text>
</comment>
<keyword evidence="2" id="KW-0456">Lyase</keyword>